<keyword evidence="1" id="KW-1133">Transmembrane helix</keyword>
<evidence type="ECO:0000256" key="2">
    <source>
        <dbReference type="SAM" id="SignalP"/>
    </source>
</evidence>
<feature type="transmembrane region" description="Helical" evidence="1">
    <location>
        <begin position="1167"/>
        <end position="1185"/>
    </location>
</feature>
<comment type="caution">
    <text evidence="3">The sequence shown here is derived from an EMBL/GenBank/DDBJ whole genome shotgun (WGS) entry which is preliminary data.</text>
</comment>
<name>A0ABP9UWN0_9BACT</name>
<keyword evidence="1" id="KW-0472">Membrane</keyword>
<evidence type="ECO:0000256" key="1">
    <source>
        <dbReference type="SAM" id="Phobius"/>
    </source>
</evidence>
<proteinExistence type="predicted"/>
<dbReference type="RefSeq" id="WP_353568568.1">
    <property type="nucleotide sequence ID" value="NZ_BAABRI010000026.1"/>
</dbReference>
<sequence>MKTKRIGWMRWMAMIAAMVGTVAAQQLGNGLAVVPVDRVKPEVPVFYTVDGDTTAAVSEGRAEVTMQLGAHLLQGRPETITVGLSGEGKVTEVTGPELVSWAVRTESDGSRFLDLKPRLPELPAWNFAAPTPLVDPAQDFSFTVKIVHEGDEFALALPGPGKAVGFTSMVSIQETEWFKARLLEVGGLSRIENDRFEGNGEAKLRMKIIPVGGETPDIELVDPVLVGRFEGDAMDFVLRGNVRVSEAGAALELFRGVALGPVTSGANWFVRVVKKGDDWVHELVGTGPGESGLELPFTADVSPQGDARKIGFALPAGTIVPVRIEGLGERVSFEADHALRPVWRDGAWQGFLNAEGRVEMAWKEGGSEADGTLFFSSNETTDIRVGAGLLRQTSELELRVLQGSLDQLDLELGGEGEVLSVSGDPVLGWKVVEEEGKKRLRIDLSRPIEDLGALTIRSQSPLGGFPAQVEPLRWTPVGTIRHSGHVRIANEGAVRLEVPGSEGMMQLSPDQFPGEAIDRRQVFVFRFPSAEHACRIAADRVLPEVSVSEVTVHEMGETDRLITSEIELDVREAPIRDWTLRIPADFAVAAVGGAAVADYSVASEAEDGSRSLKILFSGPVSGRQLVSLRLEKNEPAAAGEWALPVLRFPGARSSRGYLGVATAPGYRAVTASSEGLAETPVDYFPRKQARLQQAFRIREAEWSAAMQVEALGQSVQADVFHLYSLKEGVAYGSVVVNYFVVGAPSNEWRLRLPEGVGNVAVTGQGVGRDWRQEGETLIVPLVRAALGASTLLVTFEQPMGAQGGEIRPGQVRPLGVQSERGFVQVTSPLQMKTSVITSEGSVLKIDASELPTEYRLLSSAPTLQAWQYTASDVDLAMKVELYESAETAGEIIDFAALESHVSRDGQVATTARFFVRTKSTPSLEVSLPAGANLWEAEVAGERVNARQDGELTLVPLPAGADANEPVEVVLRYGQALGEGKIELAAPRIGTATAVTRWEITGDDGSRLVPTGGTAELVRPVRTETGFEWLAVRGRMAASLVLFLAALGLVLRRVKTVAVLGWISLAGAVAWSFGLAWKAWVERRANLGTLEFTAPAVLPGEGLTVGLKITDLFGAMVHGTGVVLAVLGVALLVWALLRAVGRDRFVGLCVTGGLALISYGLLAQHGGAVLFFAAFGLALLFGLLLPWTVGFFRGRGKVPVEAAAVLLLLAFMPRVEAADAVESMTHRWTLHETRLSGTIEVKIRADEAGERFLLLRPPAVLTGFEGEGLKVTKEQDGYYLVAGAAGVAAGVADFELAIANPRDGWTVPTGPAAAQRIEISTAGNGWEFHADPAARVENVVVEGATQARIDLLPGAEARVWVEPRQRDAAQEETRFYSELADLFVPGPGVVNGVLRVKIRPAQGRVKELRLQVSEGFMIGEVADGPVGRWRFNPESRELRVTMDPAQETPFEFTVSSQRAIGALPVDTQLAPLRVMDTAGEVGLLALAFGGEAQPENLKVAGMSEVNPDDFDASLLPGDGVVLQKVYRYGADEASLMLRVAPVAPEIRAVWAQTLSLGEDRIVLAADLLANITRAGVFKLAIELPESLEIEAVTGGALSHWTESRDGDRRLLTLHLNGKTLGEQKFSLSLTAPAPGDQDSWPVPRLTLLDAARQQGTMTVVPGRGLQVRAVSRTHASQLDPGEASVPQPGALAFRLLQDDWALGLAIKRLDAWVTAQVLHEVTLREGQSLTRATVVFKIENAAEKSLRVRVPGLDEAAASTVRASGPAVGDFVPVEGEDSLWEIRFQRGVAGETTVNIEFEQVTDAETREVAVIGLEEVRQTTYFVGVRTAGRLVADEPPPPRGWRKAEWAMVPGSLRADHRGELPEFVYRVAESEGPLSVPVAWHELAGAESLRVLDGRLATLISVEGSSITRVELSLDAKVESTLSLTLPDGAVPFSLLVNGEGVPLVRDGEAWKFYVAPSPLPDQPAVVRFAYGLESGAQGHLLAPSLSVPLTNLVWDVYVPEGWKLADSAGDFEPAGSGAVPDTGLEPYLAAMARRKKEGEALAVRELDQGIQWLNAGRQDRAGEVLGKAARNGFLDEASNEDARVQFRNLRMQQAVLGLNTRRQRMYLDNRSNGLDFGNAQIEQAAEENPILRGDANYDPREFDRLMVGNSAEETTSLKAIAGRIVDQQIQIDGAREALDVELLELGTRYRFTRSLQVEGGRPMALDLDLERDRRRGWWFGGIVGLLASGVCVVGVKRRP</sequence>
<organism evidence="3 4">
    <name type="scientific">Haloferula sargassicola</name>
    <dbReference type="NCBI Taxonomy" id="490096"/>
    <lineage>
        <taxon>Bacteria</taxon>
        <taxon>Pseudomonadati</taxon>
        <taxon>Verrucomicrobiota</taxon>
        <taxon>Verrucomicrobiia</taxon>
        <taxon>Verrucomicrobiales</taxon>
        <taxon>Verrucomicrobiaceae</taxon>
        <taxon>Haloferula</taxon>
    </lineage>
</organism>
<accession>A0ABP9UWN0</accession>
<evidence type="ECO:0000313" key="3">
    <source>
        <dbReference type="EMBL" id="GAA5484469.1"/>
    </source>
</evidence>
<dbReference type="Proteomes" id="UP001476282">
    <property type="component" value="Unassembled WGS sequence"/>
</dbReference>
<gene>
    <name evidence="3" type="ORF">Hsar01_03713</name>
</gene>
<feature type="transmembrane region" description="Helical" evidence="1">
    <location>
        <begin position="1111"/>
        <end position="1136"/>
    </location>
</feature>
<reference evidence="3 4" key="1">
    <citation type="submission" date="2024-02" db="EMBL/GenBank/DDBJ databases">
        <title>Haloferula sargassicola NBRC 104335.</title>
        <authorList>
            <person name="Ichikawa N."/>
            <person name="Katano-Makiyama Y."/>
            <person name="Hidaka K."/>
        </authorList>
    </citation>
    <scope>NUCLEOTIDE SEQUENCE [LARGE SCALE GENOMIC DNA]</scope>
    <source>
        <strain evidence="3 4">NBRC 104335</strain>
    </source>
</reference>
<feature type="transmembrane region" description="Helical" evidence="1">
    <location>
        <begin position="1028"/>
        <end position="1049"/>
    </location>
</feature>
<feature type="chain" id="PRO_5045275251" evidence="2">
    <location>
        <begin position="25"/>
        <end position="2243"/>
    </location>
</feature>
<protein>
    <submittedName>
        <fullName evidence="3">Uncharacterized protein</fullName>
    </submittedName>
</protein>
<feature type="transmembrane region" description="Helical" evidence="1">
    <location>
        <begin position="2220"/>
        <end position="2239"/>
    </location>
</feature>
<keyword evidence="1" id="KW-0812">Transmembrane</keyword>
<feature type="signal peptide" evidence="2">
    <location>
        <begin position="1"/>
        <end position="24"/>
    </location>
</feature>
<evidence type="ECO:0000313" key="4">
    <source>
        <dbReference type="Proteomes" id="UP001476282"/>
    </source>
</evidence>
<feature type="transmembrane region" description="Helical" evidence="1">
    <location>
        <begin position="1056"/>
        <end position="1076"/>
    </location>
</feature>
<feature type="transmembrane region" description="Helical" evidence="1">
    <location>
        <begin position="1143"/>
        <end position="1161"/>
    </location>
</feature>
<keyword evidence="4" id="KW-1185">Reference proteome</keyword>
<dbReference type="EMBL" id="BAABRI010000026">
    <property type="protein sequence ID" value="GAA5484469.1"/>
    <property type="molecule type" value="Genomic_DNA"/>
</dbReference>
<keyword evidence="2" id="KW-0732">Signal</keyword>